<dbReference type="GO" id="GO:0016973">
    <property type="term" value="P:poly(A)+ mRNA export from nucleus"/>
    <property type="evidence" value="ECO:0007669"/>
    <property type="project" value="TreeGrafter"/>
</dbReference>
<name>J9E0T6_WUCBA</name>
<gene>
    <name evidence="7" type="ORF">WUBG_13350</name>
</gene>
<keyword evidence="5" id="KW-0813">Transport</keyword>
<feature type="signal peptide" evidence="6">
    <location>
        <begin position="1"/>
        <end position="23"/>
    </location>
</feature>
<evidence type="ECO:0000256" key="4">
    <source>
        <dbReference type="ARBA" id="ARBA00023242"/>
    </source>
</evidence>
<keyword evidence="6" id="KW-0732">Signal</keyword>
<keyword evidence="5" id="KW-0472">Membrane</keyword>
<dbReference type="PANTHER" id="PTHR11225">
    <property type="entry name" value="NUCLEAR PORE COMPLEX PROTEIN NUP93 NUCLEOPORIN NUP93 DEAD EYE PROTEIN"/>
    <property type="match status" value="1"/>
</dbReference>
<comment type="subcellular location">
    <subcellularLocation>
        <location evidence="1 5">Nucleus</location>
        <location evidence="1 5">Nuclear pore complex</location>
    </subcellularLocation>
</comment>
<dbReference type="Pfam" id="PF04097">
    <property type="entry name" value="Nic96"/>
    <property type="match status" value="1"/>
</dbReference>
<dbReference type="GO" id="GO:0006606">
    <property type="term" value="P:protein import into nucleus"/>
    <property type="evidence" value="ECO:0007669"/>
    <property type="project" value="TreeGrafter"/>
</dbReference>
<evidence type="ECO:0000256" key="6">
    <source>
        <dbReference type="SAM" id="SignalP"/>
    </source>
</evidence>
<evidence type="ECO:0000256" key="2">
    <source>
        <dbReference type="ARBA" id="ARBA00010186"/>
    </source>
</evidence>
<comment type="similarity">
    <text evidence="2 5">Belongs to the nucleoporin interacting component (NIC) family.</text>
</comment>
<dbReference type="GO" id="GO:0005643">
    <property type="term" value="C:nuclear pore"/>
    <property type="evidence" value="ECO:0007669"/>
    <property type="project" value="UniProtKB-SubCell"/>
</dbReference>
<evidence type="ECO:0000256" key="3">
    <source>
        <dbReference type="ARBA" id="ARBA00023132"/>
    </source>
</evidence>
<dbReference type="AlphaFoldDB" id="J9E0T6"/>
<dbReference type="InterPro" id="IPR007231">
    <property type="entry name" value="Nucleoporin_int_Nup93/Nic96"/>
</dbReference>
<dbReference type="EMBL" id="ADBV01010117">
    <property type="protein sequence ID" value="EJW75743.1"/>
    <property type="molecule type" value="Genomic_DNA"/>
</dbReference>
<evidence type="ECO:0000313" key="8">
    <source>
        <dbReference type="Proteomes" id="UP000004810"/>
    </source>
</evidence>
<keyword evidence="4 5" id="KW-0539">Nucleus</keyword>
<keyword evidence="3 5" id="KW-0906">Nuclear pore complex</keyword>
<protein>
    <recommendedName>
        <fullName evidence="5">Nuclear pore protein</fullName>
    </recommendedName>
</protein>
<keyword evidence="5" id="KW-0653">Protein transport</keyword>
<dbReference type="GO" id="GO:0017056">
    <property type="term" value="F:structural constituent of nuclear pore"/>
    <property type="evidence" value="ECO:0007669"/>
    <property type="project" value="InterPro"/>
</dbReference>
<reference evidence="8" key="1">
    <citation type="submission" date="2012-08" db="EMBL/GenBank/DDBJ databases">
        <title>The Genome Sequence of Wuchereria bancrofti.</title>
        <authorList>
            <person name="Nutman T.B."/>
            <person name="Fink D.L."/>
            <person name="Russ C."/>
            <person name="Young S."/>
            <person name="Zeng Q."/>
            <person name="Koehrsen M."/>
            <person name="Alvarado L."/>
            <person name="Berlin A."/>
            <person name="Chapman S.B."/>
            <person name="Chen Z."/>
            <person name="Freedman E."/>
            <person name="Gellesch M."/>
            <person name="Goldberg J."/>
            <person name="Griggs A."/>
            <person name="Gujja S."/>
            <person name="Heilman E.R."/>
            <person name="Heiman D."/>
            <person name="Hepburn T."/>
            <person name="Howarth C."/>
            <person name="Jen D."/>
            <person name="Larson L."/>
            <person name="Lewis B."/>
            <person name="Mehta T."/>
            <person name="Park D."/>
            <person name="Pearson M."/>
            <person name="Roberts A."/>
            <person name="Saif S."/>
            <person name="Shea T."/>
            <person name="Shenoy N."/>
            <person name="Sisk P."/>
            <person name="Stolte C."/>
            <person name="Sykes S."/>
            <person name="Walk T."/>
            <person name="White J."/>
            <person name="Yandava C."/>
            <person name="Haas B."/>
            <person name="Henn M.R."/>
            <person name="Nusbaum C."/>
            <person name="Birren B."/>
        </authorList>
    </citation>
    <scope>NUCLEOTIDE SEQUENCE [LARGE SCALE GENOMIC DNA]</scope>
    <source>
        <strain evidence="8">NA</strain>
    </source>
</reference>
<keyword evidence="5" id="KW-0509">mRNA transport</keyword>
<sequence length="140" mass="15701">MLMHAIHMAILLFLNGLLILVDDIGHSILLSQQEDPVQSSLNFCRLILLYVKGFECTDVERTLDYALFFKQDGITYSDETWRIIGKINEKGARYEGLIDKYAKDIDIEDAIAKVASDTEVSGDGTLAGQLYMAANVSFIY</sequence>
<evidence type="ECO:0000313" key="7">
    <source>
        <dbReference type="EMBL" id="EJW75743.1"/>
    </source>
</evidence>
<dbReference type="PANTHER" id="PTHR11225:SF4">
    <property type="entry name" value="NUCLEAR PORE COMPLEX PROTEIN NUP93"/>
    <property type="match status" value="1"/>
</dbReference>
<comment type="caution">
    <text evidence="7">The sequence shown here is derived from an EMBL/GenBank/DDBJ whole genome shotgun (WGS) entry which is preliminary data.</text>
</comment>
<feature type="chain" id="PRO_5003821908" description="Nuclear pore protein" evidence="6">
    <location>
        <begin position="24"/>
        <end position="140"/>
    </location>
</feature>
<accession>J9E0T6</accession>
<organism evidence="7 8">
    <name type="scientific">Wuchereria bancrofti</name>
    <dbReference type="NCBI Taxonomy" id="6293"/>
    <lineage>
        <taxon>Eukaryota</taxon>
        <taxon>Metazoa</taxon>
        <taxon>Ecdysozoa</taxon>
        <taxon>Nematoda</taxon>
        <taxon>Chromadorea</taxon>
        <taxon>Rhabditida</taxon>
        <taxon>Spirurina</taxon>
        <taxon>Spiruromorpha</taxon>
        <taxon>Filarioidea</taxon>
        <taxon>Onchocercidae</taxon>
        <taxon>Wuchereria</taxon>
    </lineage>
</organism>
<keyword evidence="5" id="KW-0811">Translocation</keyword>
<evidence type="ECO:0000256" key="1">
    <source>
        <dbReference type="ARBA" id="ARBA00004567"/>
    </source>
</evidence>
<dbReference type="Proteomes" id="UP000004810">
    <property type="component" value="Unassembled WGS sequence"/>
</dbReference>
<evidence type="ECO:0000256" key="5">
    <source>
        <dbReference type="RuleBase" id="RU364035"/>
    </source>
</evidence>
<proteinExistence type="inferred from homology"/>